<dbReference type="GO" id="GO:0009247">
    <property type="term" value="P:glycolipid biosynthetic process"/>
    <property type="evidence" value="ECO:0007669"/>
    <property type="project" value="TreeGrafter"/>
</dbReference>
<evidence type="ECO:0000256" key="1">
    <source>
        <dbReference type="ARBA" id="ARBA00038048"/>
    </source>
</evidence>
<dbReference type="Pfam" id="PF03435">
    <property type="entry name" value="Sacchrp_dh_NADP"/>
    <property type="match status" value="1"/>
</dbReference>
<dbReference type="Proteomes" id="UP000285301">
    <property type="component" value="Unassembled WGS sequence"/>
</dbReference>
<evidence type="ECO:0000259" key="3">
    <source>
        <dbReference type="Pfam" id="PF03435"/>
    </source>
</evidence>
<keyword evidence="2" id="KW-0472">Membrane</keyword>
<feature type="domain" description="Saccharopine dehydrogenase NADP binding" evidence="3">
    <location>
        <begin position="8"/>
        <end position="142"/>
    </location>
</feature>
<sequence>MEREFDLIVFGATGYTGSYCIEYMVKCLQNEAKNYKWAVAGRSEEKLRRTKDEVSKLINHDLSSIPVIVADLNDEQSLENMCKRCKVLLNCVGPYRDYGEPVTRACIKTKTHQVDVAGEPQYTEKMQLLYHKEAENAGVYIVNACGFDSIPCDIGVCFLKDKFKPKQLNSIETYADMSSGPSGNVINHGTWDSAVGAFRNWNEVSKVRRRLFTEFYKKPFPPFKYRISSKLLPFISPEVNKWCIPFWETDKAVVNRTQLFNYINFDEKPVQLVTYMAVPNFLHIIGLALVGLIFLIFTRFECGAKLLKDYPHLFTFGNVSKEGPSRTQVLESNFRMFLVGKGWSEEKGEESNHPPDKKLMAVVKGQNPAYIATSICLIVSAFTILEESANFPIKGGVLTPGVVFRNSQIIERLNRNSVTFEIVES</sequence>
<dbReference type="GO" id="GO:0005811">
    <property type="term" value="C:lipid droplet"/>
    <property type="evidence" value="ECO:0007669"/>
    <property type="project" value="TreeGrafter"/>
</dbReference>
<dbReference type="InterPro" id="IPR005097">
    <property type="entry name" value="Sacchrp_dh_NADP-bd"/>
</dbReference>
<dbReference type="OrthoDB" id="10268090at2759"/>
<protein>
    <recommendedName>
        <fullName evidence="3">Saccharopine dehydrogenase NADP binding domain-containing protein</fullName>
    </recommendedName>
</protein>
<dbReference type="PANTHER" id="PTHR12286:SF5">
    <property type="entry name" value="SACCHAROPINE DEHYDROGENASE-LIKE OXIDOREDUCTASE"/>
    <property type="match status" value="1"/>
</dbReference>
<dbReference type="AlphaFoldDB" id="A0A443QTL6"/>
<evidence type="ECO:0000256" key="2">
    <source>
        <dbReference type="SAM" id="Phobius"/>
    </source>
</evidence>
<dbReference type="FunFam" id="3.40.50.720:FF:000178">
    <property type="entry name" value="Saccharopine dehydrogenase-like oxidoreductase"/>
    <property type="match status" value="1"/>
</dbReference>
<feature type="transmembrane region" description="Helical" evidence="2">
    <location>
        <begin position="281"/>
        <end position="300"/>
    </location>
</feature>
<evidence type="ECO:0000313" key="4">
    <source>
        <dbReference type="EMBL" id="RWS06356.1"/>
    </source>
</evidence>
<proteinExistence type="inferred from homology"/>
<dbReference type="InterPro" id="IPR051276">
    <property type="entry name" value="Saccharopine_DH-like_oxidrdct"/>
</dbReference>
<gene>
    <name evidence="4" type="ORF">B4U79_08761</name>
</gene>
<name>A0A443QTL6_9ACAR</name>
<accession>A0A443QTL6</accession>
<comment type="caution">
    <text evidence="4">The sequence shown here is derived from an EMBL/GenBank/DDBJ whole genome shotgun (WGS) entry which is preliminary data.</text>
</comment>
<dbReference type="GO" id="GO:0005886">
    <property type="term" value="C:plasma membrane"/>
    <property type="evidence" value="ECO:0007669"/>
    <property type="project" value="TreeGrafter"/>
</dbReference>
<keyword evidence="2" id="KW-1133">Transmembrane helix</keyword>
<reference evidence="4 5" key="1">
    <citation type="journal article" date="2018" name="Gigascience">
        <title>Genomes of trombidid mites reveal novel predicted allergens and laterally-transferred genes associated with secondary metabolism.</title>
        <authorList>
            <person name="Dong X."/>
            <person name="Chaisiri K."/>
            <person name="Xia D."/>
            <person name="Armstrong S.D."/>
            <person name="Fang Y."/>
            <person name="Donnelly M.J."/>
            <person name="Kadowaki T."/>
            <person name="McGarry J.W."/>
            <person name="Darby A.C."/>
            <person name="Makepeace B.L."/>
        </authorList>
    </citation>
    <scope>NUCLEOTIDE SEQUENCE [LARGE SCALE GENOMIC DNA]</scope>
    <source>
        <strain evidence="4">UoL-WK</strain>
    </source>
</reference>
<dbReference type="SUPFAM" id="SSF51735">
    <property type="entry name" value="NAD(P)-binding Rossmann-fold domains"/>
    <property type="match status" value="1"/>
</dbReference>
<dbReference type="Gene3D" id="3.40.50.720">
    <property type="entry name" value="NAD(P)-binding Rossmann-like Domain"/>
    <property type="match status" value="1"/>
</dbReference>
<comment type="similarity">
    <text evidence="1">Belongs to the saccharopine dehydrogenase family.</text>
</comment>
<organism evidence="4 5">
    <name type="scientific">Dinothrombium tinctorium</name>
    <dbReference type="NCBI Taxonomy" id="1965070"/>
    <lineage>
        <taxon>Eukaryota</taxon>
        <taxon>Metazoa</taxon>
        <taxon>Ecdysozoa</taxon>
        <taxon>Arthropoda</taxon>
        <taxon>Chelicerata</taxon>
        <taxon>Arachnida</taxon>
        <taxon>Acari</taxon>
        <taxon>Acariformes</taxon>
        <taxon>Trombidiformes</taxon>
        <taxon>Prostigmata</taxon>
        <taxon>Anystina</taxon>
        <taxon>Parasitengona</taxon>
        <taxon>Trombidioidea</taxon>
        <taxon>Trombidiidae</taxon>
        <taxon>Dinothrombium</taxon>
    </lineage>
</organism>
<dbReference type="GO" id="GO:0005739">
    <property type="term" value="C:mitochondrion"/>
    <property type="evidence" value="ECO:0007669"/>
    <property type="project" value="TreeGrafter"/>
</dbReference>
<dbReference type="PANTHER" id="PTHR12286">
    <property type="entry name" value="SACCHAROPINE DEHYDROGENASE-LIKE OXIDOREDUCTASE"/>
    <property type="match status" value="1"/>
</dbReference>
<keyword evidence="2" id="KW-0812">Transmembrane</keyword>
<evidence type="ECO:0000313" key="5">
    <source>
        <dbReference type="Proteomes" id="UP000285301"/>
    </source>
</evidence>
<dbReference type="InterPro" id="IPR036291">
    <property type="entry name" value="NAD(P)-bd_dom_sf"/>
</dbReference>
<keyword evidence="5" id="KW-1185">Reference proteome</keyword>
<dbReference type="EMBL" id="NCKU01004161">
    <property type="protein sequence ID" value="RWS06356.1"/>
    <property type="molecule type" value="Genomic_DNA"/>
</dbReference>